<gene>
    <name evidence="2" type="ORF">NE848_02595</name>
</gene>
<feature type="chain" id="PRO_5045484232" description="Lipocalin-like domain-containing protein" evidence="1">
    <location>
        <begin position="21"/>
        <end position="230"/>
    </location>
</feature>
<keyword evidence="1" id="KW-0732">Signal</keyword>
<evidence type="ECO:0000256" key="1">
    <source>
        <dbReference type="SAM" id="SignalP"/>
    </source>
</evidence>
<feature type="signal peptide" evidence="1">
    <location>
        <begin position="1"/>
        <end position="20"/>
    </location>
</feature>
<organism evidence="2 3">
    <name type="scientific">Gramella jeungdoensis</name>
    <dbReference type="NCBI Taxonomy" id="708091"/>
    <lineage>
        <taxon>Bacteria</taxon>
        <taxon>Pseudomonadati</taxon>
        <taxon>Bacteroidota</taxon>
        <taxon>Flavobacteriia</taxon>
        <taxon>Flavobacteriales</taxon>
        <taxon>Flavobacteriaceae</taxon>
        <taxon>Christiangramia</taxon>
    </lineage>
</organism>
<reference evidence="2" key="1">
    <citation type="submission" date="2022-06" db="EMBL/GenBank/DDBJ databases">
        <title>Gramella sediminis sp. nov., isolated from deep-sea sediment of the Indian Ocean.</title>
        <authorList>
            <person name="Yang L."/>
        </authorList>
    </citation>
    <scope>NUCLEOTIDE SEQUENCE</scope>
    <source>
        <strain evidence="2">HMD3159</strain>
    </source>
</reference>
<evidence type="ECO:0008006" key="4">
    <source>
        <dbReference type="Google" id="ProtNLM"/>
    </source>
</evidence>
<sequence>MNSKLFIFTFLILFSFSSKSQEISGLWQVTSVNVGEQQMTPIAKWFHIGKDNTYTSGNGGITNSAGTWHYNAEAGEFLPLETNGLKNPFGPFRIKFEDEMMRWERNEEGAMVTVLLKRITEKPMATFDKLYGAWKLTSINDQVVPIGNKTSIFIRWDREYRLSDVNGIMTSGIWQINAHKPELTFIPEDSNKALERWHVEVNDSELILTGISDKIHSQKKTFKRSDVFPG</sequence>
<dbReference type="EMBL" id="JAMSCK010000001">
    <property type="protein sequence ID" value="MCM8568248.1"/>
    <property type="molecule type" value="Genomic_DNA"/>
</dbReference>
<evidence type="ECO:0000313" key="2">
    <source>
        <dbReference type="EMBL" id="MCM8568248.1"/>
    </source>
</evidence>
<proteinExistence type="predicted"/>
<keyword evidence="3" id="KW-1185">Reference proteome</keyword>
<accession>A0ABT0YXQ3</accession>
<protein>
    <recommendedName>
        <fullName evidence="4">Lipocalin-like domain-containing protein</fullName>
    </recommendedName>
</protein>
<dbReference type="Proteomes" id="UP001155077">
    <property type="component" value="Unassembled WGS sequence"/>
</dbReference>
<name>A0ABT0YXQ3_9FLAO</name>
<evidence type="ECO:0000313" key="3">
    <source>
        <dbReference type="Proteomes" id="UP001155077"/>
    </source>
</evidence>
<dbReference type="RefSeq" id="WP_252110645.1">
    <property type="nucleotide sequence ID" value="NZ_JAMSCK010000001.1"/>
</dbReference>
<comment type="caution">
    <text evidence="2">The sequence shown here is derived from an EMBL/GenBank/DDBJ whole genome shotgun (WGS) entry which is preliminary data.</text>
</comment>